<evidence type="ECO:0000313" key="4">
    <source>
        <dbReference type="EMBL" id="EPF77160.1"/>
    </source>
</evidence>
<dbReference type="AlphaFoldDB" id="S3NAQ1"/>
<evidence type="ECO:0000256" key="2">
    <source>
        <dbReference type="SAM" id="SignalP"/>
    </source>
</evidence>
<dbReference type="HOGENOM" id="CLU_023171_0_0_6"/>
<dbReference type="CDD" id="cd08497">
    <property type="entry name" value="MbnE-like"/>
    <property type="match status" value="1"/>
</dbReference>
<dbReference type="GO" id="GO:0015833">
    <property type="term" value="P:peptide transport"/>
    <property type="evidence" value="ECO:0007669"/>
    <property type="project" value="TreeGrafter"/>
</dbReference>
<sequence>MSDLKSRIAYAMSLGLLMCSPNNWAAPQTTAYLSMYGQTRYAKVPYLPYANPEAPKGGRLVRAEISTFDNLNSMNGKGSYADGIDSIFDSLMSRSLDEPGVMYPLLAEKVTIDPEQSDYIIFHLNPHARFSDGRPVTAEDVKFTFDTYQTKANYGLQMYIANLDKTEVLSKHQVKMTFKGTDNTEIASIVAELAIYSKADWQDKDFTRITLQPIIGSGPYIIDQIDPGRSISYKRDPNYWGRELMVNRGRYNFDQIKYIYFRSSEAAFEAFKTGQYTLHNDKLTRNWMVGYQFPAAKAAMIKKQALQTHNPIPTQSYVFNNRRAPLNDIYMRQALSYAYDFEWLNKTLFFGQNQRLNSYFQNSELEAKGPPSAQELKILEPYLSRLDPLQRQGVLENWAYPVSDGGGFNRDNLLKARQILLDAGYRYQNGRLLDLKGQPIHFEFVTHQQNLQRSILPFIRNAKKLGIQIDLRVVDLPQYMERMRKHDFDITALVMPQSISPGNEQAQMWGSRAADEAGNYNYAGIKNPVLDELIEKLVQSPNREQQVLYTRVIDRVLRAGYYQIMTYNNAFNWYASWDMYQQPLRSPQLSTGIDYWWVDPVKANKVSHYLNGSNK</sequence>
<keyword evidence="5" id="KW-1185">Reference proteome</keyword>
<dbReference type="eggNOG" id="COG4166">
    <property type="taxonomic scope" value="Bacteria"/>
</dbReference>
<organism evidence="4 5">
    <name type="scientific">Acinetobacter rudis CIP 110305</name>
    <dbReference type="NCBI Taxonomy" id="421052"/>
    <lineage>
        <taxon>Bacteria</taxon>
        <taxon>Pseudomonadati</taxon>
        <taxon>Pseudomonadota</taxon>
        <taxon>Gammaproteobacteria</taxon>
        <taxon>Moraxellales</taxon>
        <taxon>Moraxellaceae</taxon>
        <taxon>Acinetobacter</taxon>
    </lineage>
</organism>
<dbReference type="GO" id="GO:0043190">
    <property type="term" value="C:ATP-binding cassette (ABC) transporter complex"/>
    <property type="evidence" value="ECO:0007669"/>
    <property type="project" value="InterPro"/>
</dbReference>
<dbReference type="SUPFAM" id="SSF53850">
    <property type="entry name" value="Periplasmic binding protein-like II"/>
    <property type="match status" value="1"/>
</dbReference>
<dbReference type="EMBL" id="ATGI01000009">
    <property type="protein sequence ID" value="EPF77160.1"/>
    <property type="molecule type" value="Genomic_DNA"/>
</dbReference>
<dbReference type="InterPro" id="IPR039424">
    <property type="entry name" value="SBP_5"/>
</dbReference>
<evidence type="ECO:0000259" key="3">
    <source>
        <dbReference type="Pfam" id="PF00496"/>
    </source>
</evidence>
<dbReference type="OrthoDB" id="9803988at2"/>
<evidence type="ECO:0000256" key="1">
    <source>
        <dbReference type="ARBA" id="ARBA00022729"/>
    </source>
</evidence>
<gene>
    <name evidence="4" type="ORF">F945_01088</name>
</gene>
<dbReference type="RefSeq" id="WP_016655509.1">
    <property type="nucleotide sequence ID" value="NZ_KE340352.1"/>
</dbReference>
<name>S3NAQ1_9GAMM</name>
<evidence type="ECO:0000313" key="5">
    <source>
        <dbReference type="Proteomes" id="UP000014568"/>
    </source>
</evidence>
<dbReference type="PATRIC" id="fig|421052.3.peg.1070"/>
<dbReference type="GO" id="GO:1904680">
    <property type="term" value="F:peptide transmembrane transporter activity"/>
    <property type="evidence" value="ECO:0007669"/>
    <property type="project" value="TreeGrafter"/>
</dbReference>
<feature type="chain" id="PRO_5004512338" evidence="2">
    <location>
        <begin position="26"/>
        <end position="615"/>
    </location>
</feature>
<dbReference type="Pfam" id="PF00496">
    <property type="entry name" value="SBP_bac_5"/>
    <property type="match status" value="1"/>
</dbReference>
<accession>S3NAQ1</accession>
<proteinExistence type="predicted"/>
<dbReference type="InterPro" id="IPR030678">
    <property type="entry name" value="Peptide/Ni-bd"/>
</dbReference>
<dbReference type="Gene3D" id="3.10.105.10">
    <property type="entry name" value="Dipeptide-binding Protein, Domain 3"/>
    <property type="match status" value="1"/>
</dbReference>
<reference evidence="4 5" key="1">
    <citation type="submission" date="2013-06" db="EMBL/GenBank/DDBJ databases">
        <title>The Genome Sequence of Acinetobacter rudis CIP 110305.</title>
        <authorList>
            <consortium name="The Broad Institute Genome Sequencing Platform"/>
            <consortium name="The Broad Institute Genome Sequencing Center for Infectious Disease"/>
            <person name="Cerqueira G."/>
            <person name="Feldgarden M."/>
            <person name="Courvalin P."/>
            <person name="Perichon B."/>
            <person name="Grillot-Courvalin C."/>
            <person name="Clermont D."/>
            <person name="Rocha E."/>
            <person name="Yoon E.-J."/>
            <person name="Nemec A."/>
            <person name="Young S.K."/>
            <person name="Zeng Q."/>
            <person name="Gargeya S."/>
            <person name="Fitzgerald M."/>
            <person name="Abouelleil A."/>
            <person name="Alvarado L."/>
            <person name="Berlin A.M."/>
            <person name="Chapman S.B."/>
            <person name="Dewar J."/>
            <person name="Goldberg J."/>
            <person name="Griggs A."/>
            <person name="Gujja S."/>
            <person name="Hansen M."/>
            <person name="Howarth C."/>
            <person name="Imamovic A."/>
            <person name="Larimer J."/>
            <person name="McCowan C."/>
            <person name="Murphy C."/>
            <person name="Pearson M."/>
            <person name="Priest M."/>
            <person name="Roberts A."/>
            <person name="Saif S."/>
            <person name="Shea T."/>
            <person name="Sykes S."/>
            <person name="Wortman J."/>
            <person name="Nusbaum C."/>
            <person name="Birren B."/>
        </authorList>
    </citation>
    <scope>NUCLEOTIDE SEQUENCE [LARGE SCALE GENOMIC DNA]</scope>
    <source>
        <strain evidence="4 5">CIP 110305</strain>
    </source>
</reference>
<dbReference type="GO" id="GO:0042884">
    <property type="term" value="P:microcin transport"/>
    <property type="evidence" value="ECO:0007669"/>
    <property type="project" value="TreeGrafter"/>
</dbReference>
<protein>
    <submittedName>
        <fullName evidence="4">Microcin C transport system substrate-binding protein</fullName>
    </submittedName>
</protein>
<dbReference type="PIRSF" id="PIRSF002741">
    <property type="entry name" value="MppA"/>
    <property type="match status" value="1"/>
</dbReference>
<dbReference type="PANTHER" id="PTHR30290">
    <property type="entry name" value="PERIPLASMIC BINDING COMPONENT OF ABC TRANSPORTER"/>
    <property type="match status" value="1"/>
</dbReference>
<dbReference type="GO" id="GO:0030288">
    <property type="term" value="C:outer membrane-bounded periplasmic space"/>
    <property type="evidence" value="ECO:0007669"/>
    <property type="project" value="TreeGrafter"/>
</dbReference>
<keyword evidence="1 2" id="KW-0732">Signal</keyword>
<dbReference type="Gene3D" id="3.40.190.10">
    <property type="entry name" value="Periplasmic binding protein-like II"/>
    <property type="match status" value="1"/>
</dbReference>
<feature type="domain" description="Solute-binding protein family 5" evidence="3">
    <location>
        <begin position="102"/>
        <end position="511"/>
    </location>
</feature>
<dbReference type="Proteomes" id="UP000014568">
    <property type="component" value="Unassembled WGS sequence"/>
</dbReference>
<comment type="caution">
    <text evidence="4">The sequence shown here is derived from an EMBL/GenBank/DDBJ whole genome shotgun (WGS) entry which is preliminary data.</text>
</comment>
<feature type="signal peptide" evidence="2">
    <location>
        <begin position="1"/>
        <end position="25"/>
    </location>
</feature>
<dbReference type="PANTHER" id="PTHR30290:SF64">
    <property type="entry name" value="ABC TRANSPORTER PERIPLASMIC BINDING PROTEIN"/>
    <property type="match status" value="1"/>
</dbReference>
<dbReference type="InterPro" id="IPR000914">
    <property type="entry name" value="SBP_5_dom"/>
</dbReference>